<reference evidence="3 5" key="2">
    <citation type="submission" date="2016-09" db="EMBL/GenBank/DDBJ databases">
        <authorList>
            <consortium name="Pathogen Informatics"/>
            <person name="Sun Q."/>
            <person name="Inoue M."/>
        </authorList>
    </citation>
    <scope>NUCLEOTIDE SEQUENCE [LARGE SCALE GENOMIC DNA]</scope>
    <source>
        <strain evidence="3 5">82C</strain>
    </source>
</reference>
<evidence type="ECO:0000313" key="3">
    <source>
        <dbReference type="EMBL" id="SCS53777.1"/>
    </source>
</evidence>
<feature type="transmembrane region" description="Helical" evidence="1">
    <location>
        <begin position="7"/>
        <end position="25"/>
    </location>
</feature>
<dbReference type="Pfam" id="PF13038">
    <property type="entry name" value="DUF3899"/>
    <property type="match status" value="1"/>
</dbReference>
<evidence type="ECO:0000256" key="1">
    <source>
        <dbReference type="SAM" id="Phobius"/>
    </source>
</evidence>
<evidence type="ECO:0000313" key="5">
    <source>
        <dbReference type="Proteomes" id="UP000095412"/>
    </source>
</evidence>
<dbReference type="InterPro" id="IPR025007">
    <property type="entry name" value="DUF3899"/>
</dbReference>
<dbReference type="AlphaFoldDB" id="A0A1D4IWR3"/>
<dbReference type="Proteomes" id="UP000095768">
    <property type="component" value="Unassembled WGS sequence"/>
</dbReference>
<sequence length="124" mass="14762">MKKTIHVLLWFVFTPLLTLIFWLFTTHTLVQYINIIFYIAITLTILSFIILIVQEGVLDPTSYGFRRLKYQLTNKKHKDALENDEFFKPTQVKKTHYFVSTWVVTAFYTNIFYVLLSIVISFLI</sequence>
<feature type="transmembrane region" description="Helical" evidence="1">
    <location>
        <begin position="97"/>
        <end position="123"/>
    </location>
</feature>
<dbReference type="Proteomes" id="UP000095412">
    <property type="component" value="Unassembled WGS sequence"/>
</dbReference>
<evidence type="ECO:0000313" key="4">
    <source>
        <dbReference type="EMBL" id="SCS89438.1"/>
    </source>
</evidence>
<gene>
    <name evidence="4" type="ORF">SAMEA2297795_01324</name>
    <name evidence="3" type="ORF">SAMEA2297796_00695</name>
</gene>
<dbReference type="EMBL" id="FMPI01000003">
    <property type="protein sequence ID" value="SCS53777.1"/>
    <property type="molecule type" value="Genomic_DNA"/>
</dbReference>
<keyword evidence="5" id="KW-1185">Reference proteome</keyword>
<evidence type="ECO:0000313" key="6">
    <source>
        <dbReference type="Proteomes" id="UP000095768"/>
    </source>
</evidence>
<name>A0A1D4IWR3_9STAP</name>
<reference evidence="4 6" key="1">
    <citation type="submission" date="2016-09" db="EMBL/GenBank/DDBJ databases">
        <authorList>
            <consortium name="Pathogen Informatics"/>
        </authorList>
    </citation>
    <scope>NUCLEOTIDE SEQUENCE [LARGE SCALE GENOMIC DNA]</scope>
    <source>
        <strain evidence="4 6">82B</strain>
    </source>
</reference>
<keyword evidence="1" id="KW-0472">Membrane</keyword>
<keyword evidence="1" id="KW-0812">Transmembrane</keyword>
<feature type="transmembrane region" description="Helical" evidence="1">
    <location>
        <begin position="31"/>
        <end position="53"/>
    </location>
</feature>
<feature type="domain" description="DUF3899" evidence="2">
    <location>
        <begin position="33"/>
        <end position="122"/>
    </location>
</feature>
<organism evidence="4 6">
    <name type="scientific">Staphylococcus caeli</name>
    <dbReference type="NCBI Taxonomy" id="2201815"/>
    <lineage>
        <taxon>Bacteria</taxon>
        <taxon>Bacillati</taxon>
        <taxon>Bacillota</taxon>
        <taxon>Bacilli</taxon>
        <taxon>Bacillales</taxon>
        <taxon>Staphylococcaceae</taxon>
        <taxon>Staphylococcus</taxon>
    </lineage>
</organism>
<evidence type="ECO:0000259" key="2">
    <source>
        <dbReference type="Pfam" id="PF13038"/>
    </source>
</evidence>
<accession>A0A1D4IWR3</accession>
<dbReference type="OrthoDB" id="2414433at2"/>
<dbReference type="EMBL" id="FMPG01000004">
    <property type="protein sequence ID" value="SCS89438.1"/>
    <property type="molecule type" value="Genomic_DNA"/>
</dbReference>
<dbReference type="RefSeq" id="WP_069994932.1">
    <property type="nucleotide sequence ID" value="NZ_FMPG01000004.1"/>
</dbReference>
<keyword evidence="1" id="KW-1133">Transmembrane helix</keyword>
<proteinExistence type="predicted"/>
<protein>
    <submittedName>
        <fullName evidence="4">Membrane protein</fullName>
    </submittedName>
</protein>